<reference evidence="2 3" key="1">
    <citation type="submission" date="2018-11" db="EMBL/GenBank/DDBJ databases">
        <authorList>
            <consortium name="Pathogen Informatics"/>
        </authorList>
    </citation>
    <scope>NUCLEOTIDE SEQUENCE [LARGE SCALE GENOMIC DNA]</scope>
</reference>
<protein>
    <submittedName>
        <fullName evidence="2">Uncharacterized protein</fullName>
    </submittedName>
</protein>
<evidence type="ECO:0000313" key="2">
    <source>
        <dbReference type="EMBL" id="VDK79947.1"/>
    </source>
</evidence>
<feature type="region of interest" description="Disordered" evidence="1">
    <location>
        <begin position="16"/>
        <end position="45"/>
    </location>
</feature>
<gene>
    <name evidence="2" type="ORF">CGOC_LOCUS7635</name>
</gene>
<evidence type="ECO:0000256" key="1">
    <source>
        <dbReference type="SAM" id="MobiDB-lite"/>
    </source>
</evidence>
<dbReference type="Proteomes" id="UP000271889">
    <property type="component" value="Unassembled WGS sequence"/>
</dbReference>
<organism evidence="2 3">
    <name type="scientific">Cylicostephanus goldi</name>
    <name type="common">Nematode worm</name>
    <dbReference type="NCBI Taxonomy" id="71465"/>
    <lineage>
        <taxon>Eukaryota</taxon>
        <taxon>Metazoa</taxon>
        <taxon>Ecdysozoa</taxon>
        <taxon>Nematoda</taxon>
        <taxon>Chromadorea</taxon>
        <taxon>Rhabditida</taxon>
        <taxon>Rhabditina</taxon>
        <taxon>Rhabditomorpha</taxon>
        <taxon>Strongyloidea</taxon>
        <taxon>Strongylidae</taxon>
        <taxon>Cylicostephanus</taxon>
    </lineage>
</organism>
<accession>A0A3P6T4F1</accession>
<proteinExistence type="predicted"/>
<dbReference type="EMBL" id="UYRV01026823">
    <property type="protein sequence ID" value="VDK79947.1"/>
    <property type="molecule type" value="Genomic_DNA"/>
</dbReference>
<dbReference type="AlphaFoldDB" id="A0A3P6T4F1"/>
<feature type="compositionally biased region" description="Polar residues" evidence="1">
    <location>
        <begin position="16"/>
        <end position="31"/>
    </location>
</feature>
<name>A0A3P6T4F1_CYLGO</name>
<evidence type="ECO:0000313" key="3">
    <source>
        <dbReference type="Proteomes" id="UP000271889"/>
    </source>
</evidence>
<sequence length="45" mass="4661">MISVEVSAAGEAFVNLTDSNGKATSNPNSTYGPMFKGRSGQVRAL</sequence>
<keyword evidence="3" id="KW-1185">Reference proteome</keyword>